<protein>
    <submittedName>
        <fullName evidence="3">Uncharacterized protein</fullName>
    </submittedName>
</protein>
<feature type="region of interest" description="Disordered" evidence="1">
    <location>
        <begin position="70"/>
        <end position="98"/>
    </location>
</feature>
<keyword evidence="2" id="KW-0812">Transmembrane</keyword>
<proteinExistence type="predicted"/>
<dbReference type="RefSeq" id="WP_191209015.1">
    <property type="nucleotide sequence ID" value="NZ_BAABKL010000018.1"/>
</dbReference>
<comment type="caution">
    <text evidence="3">The sequence shown here is derived from an EMBL/GenBank/DDBJ whole genome shotgun (WGS) entry which is preliminary data.</text>
</comment>
<evidence type="ECO:0000313" key="3">
    <source>
        <dbReference type="EMBL" id="MBD3931724.1"/>
    </source>
</evidence>
<name>A0A927ICK8_9ACTN</name>
<sequence>MTHHPTHEESTARELAAALRREAHEAPTGPAPVEAVVRAGRARRARRRAAAGGAVLAVLAVPALLSAWPASPGPARPAPAASAPSPPAPVPRLHTVAPHEPVPVAGGLRLALLPEGRQNYVLTSPGSFAAALESARSEHMGTSIRPRGISGGHASSAADGIHRVHGAWRLPEPPDRIELTAGGHTVEADLYTLPGEPGWGVYVVDTRSLPRFTSYTVTAYDATGRPFDTLEAGS</sequence>
<evidence type="ECO:0000256" key="1">
    <source>
        <dbReference type="SAM" id="MobiDB-lite"/>
    </source>
</evidence>
<evidence type="ECO:0000256" key="2">
    <source>
        <dbReference type="SAM" id="Phobius"/>
    </source>
</evidence>
<evidence type="ECO:0000313" key="4">
    <source>
        <dbReference type="Proteomes" id="UP000632289"/>
    </source>
</evidence>
<accession>A0A927ICK8</accession>
<keyword evidence="2" id="KW-0472">Membrane</keyword>
<keyword evidence="2" id="KW-1133">Transmembrane helix</keyword>
<gene>
    <name evidence="3" type="ORF">IF129_09145</name>
</gene>
<organism evidence="3 4">
    <name type="scientific">Streptomyces chumphonensis</name>
    <dbReference type="NCBI Taxonomy" id="1214925"/>
    <lineage>
        <taxon>Bacteria</taxon>
        <taxon>Bacillati</taxon>
        <taxon>Actinomycetota</taxon>
        <taxon>Actinomycetes</taxon>
        <taxon>Kitasatosporales</taxon>
        <taxon>Streptomycetaceae</taxon>
        <taxon>Streptomyces</taxon>
    </lineage>
</organism>
<dbReference type="EMBL" id="JACXYU010000003">
    <property type="protein sequence ID" value="MBD3931724.1"/>
    <property type="molecule type" value="Genomic_DNA"/>
</dbReference>
<keyword evidence="4" id="KW-1185">Reference proteome</keyword>
<dbReference type="Proteomes" id="UP000632289">
    <property type="component" value="Unassembled WGS sequence"/>
</dbReference>
<reference evidence="3" key="1">
    <citation type="submission" date="2020-09" db="EMBL/GenBank/DDBJ databases">
        <title>Secondary metabolite and genome analysis of marine Streptomyces chumphonensis KK1-2T.</title>
        <authorList>
            <person name="Phongsopitanun W."/>
            <person name="Kanchanasin P."/>
            <person name="Pittayakhajonwut P."/>
            <person name="Suwanborirux K."/>
            <person name="Tanasupawat S."/>
        </authorList>
    </citation>
    <scope>NUCLEOTIDE SEQUENCE</scope>
    <source>
        <strain evidence="3">KK1-2</strain>
    </source>
</reference>
<dbReference type="AlphaFoldDB" id="A0A927ICK8"/>
<feature type="transmembrane region" description="Helical" evidence="2">
    <location>
        <begin position="49"/>
        <end position="68"/>
    </location>
</feature>